<dbReference type="Proteomes" id="UP000000379">
    <property type="component" value="Chromosome"/>
</dbReference>
<dbReference type="KEGG" id="tra:Trad_0314"/>
<dbReference type="SUPFAM" id="SSF51735">
    <property type="entry name" value="NAD(P)-binding Rossmann-fold domains"/>
    <property type="match status" value="1"/>
</dbReference>
<reference evidence="4" key="1">
    <citation type="submission" date="2010-05" db="EMBL/GenBank/DDBJ databases">
        <title>The complete genome of Truepera radiovictris DSM 17093.</title>
        <authorList>
            <consortium name="US DOE Joint Genome Institute (JGI-PGF)"/>
            <person name="Lucas S."/>
            <person name="Copeland A."/>
            <person name="Lapidus A."/>
            <person name="Glavina del Rio T."/>
            <person name="Dalin E."/>
            <person name="Tice H."/>
            <person name="Bruce D."/>
            <person name="Goodwin L."/>
            <person name="Pitluck S."/>
            <person name="Kyrpides N."/>
            <person name="Mavromatis K."/>
            <person name="Ovchinnikova G."/>
            <person name="Munk A.C."/>
            <person name="Detter J.C."/>
            <person name="Han C."/>
            <person name="Tapia R."/>
            <person name="Land M."/>
            <person name="Hauser L."/>
            <person name="Markowitz V."/>
            <person name="Cheng J.-F."/>
            <person name="Hugenholtz P."/>
            <person name="Woyke T."/>
            <person name="Wu D."/>
            <person name="Tindall B."/>
            <person name="Pomrenke H.G."/>
            <person name="Brambilla E."/>
            <person name="Klenk H.-P."/>
            <person name="Eisen J.A."/>
        </authorList>
    </citation>
    <scope>NUCLEOTIDE SEQUENCE [LARGE SCALE GENOMIC DNA]</scope>
    <source>
        <strain evidence="4">DSM 17093 / CIP 108686 / LMG 22925 / RQ-24</strain>
    </source>
</reference>
<dbReference type="RefSeq" id="WP_013176833.1">
    <property type="nucleotide sequence ID" value="NC_014221.1"/>
</dbReference>
<evidence type="ECO:0000313" key="4">
    <source>
        <dbReference type="Proteomes" id="UP000000379"/>
    </source>
</evidence>
<dbReference type="InterPro" id="IPR000683">
    <property type="entry name" value="Gfo/Idh/MocA-like_OxRdtase_N"/>
</dbReference>
<dbReference type="InterPro" id="IPR051450">
    <property type="entry name" value="Gfo/Idh/MocA_Oxidoreductases"/>
</dbReference>
<accession>D7CRG3</accession>
<evidence type="ECO:0000313" key="3">
    <source>
        <dbReference type="EMBL" id="ADI13453.1"/>
    </source>
</evidence>
<sequence>MKRLKVAVVGFGVMGRNHAGVYAVLPHTDLVAVVDPSEERRAEAAQRFAVQTFPDVGAMLARLGGQLDAVSVAAPTSYHYPLTETLLKAGLHVLVEKPVATNVQHAERLVALSRRLGLTLQVGHITRFYQAVELLGKRITCPYLIEARRLTPNARIKDVGVILDLMIHDIDIVLGIVPGPITGVSVAGHVLNGDPHEDVAAAQITFQNGCIARFLASRVAPDAERTLVVAEPQQTLRVDFGKEPHTEVSVYRPIAEAQGRSEVRLDRVVVHEDNPLRRELEHFLARIRRSAPPIGTLDDDLRSLKLATQLIEQLKVQRYERGAVPVLA</sequence>
<gene>
    <name evidence="3" type="ordered locus">Trad_0314</name>
</gene>
<feature type="domain" description="Gfo/Idh/MocA-like oxidoreductase N-terminal" evidence="1">
    <location>
        <begin position="4"/>
        <end position="124"/>
    </location>
</feature>
<dbReference type="EMBL" id="CP002049">
    <property type="protein sequence ID" value="ADI13453.1"/>
    <property type="molecule type" value="Genomic_DNA"/>
</dbReference>
<evidence type="ECO:0000259" key="1">
    <source>
        <dbReference type="Pfam" id="PF01408"/>
    </source>
</evidence>
<reference evidence="3 4" key="2">
    <citation type="journal article" date="2011" name="Stand. Genomic Sci.">
        <title>Complete genome sequence of Truepera radiovictrix type strain (RQ-24).</title>
        <authorList>
            <person name="Ivanova N."/>
            <person name="Rohde C."/>
            <person name="Munk C."/>
            <person name="Nolan M."/>
            <person name="Lucas S."/>
            <person name="Del Rio T.G."/>
            <person name="Tice H."/>
            <person name="Deshpande S."/>
            <person name="Cheng J.F."/>
            <person name="Tapia R."/>
            <person name="Han C."/>
            <person name="Goodwin L."/>
            <person name="Pitluck S."/>
            <person name="Liolios K."/>
            <person name="Mavromatis K."/>
            <person name="Mikhailova N."/>
            <person name="Pati A."/>
            <person name="Chen A."/>
            <person name="Palaniappan K."/>
            <person name="Land M."/>
            <person name="Hauser L."/>
            <person name="Chang Y.J."/>
            <person name="Jeffries C.D."/>
            <person name="Brambilla E."/>
            <person name="Rohde M."/>
            <person name="Goker M."/>
            <person name="Tindall B.J."/>
            <person name="Woyke T."/>
            <person name="Bristow J."/>
            <person name="Eisen J.A."/>
            <person name="Markowitz V."/>
            <person name="Hugenholtz P."/>
            <person name="Kyrpides N.C."/>
            <person name="Klenk H.P."/>
            <person name="Lapidus A."/>
        </authorList>
    </citation>
    <scope>NUCLEOTIDE SEQUENCE [LARGE SCALE GENOMIC DNA]</scope>
    <source>
        <strain evidence="4">DSM 17093 / CIP 108686 / LMG 22925 / RQ-24</strain>
    </source>
</reference>
<dbReference type="Pfam" id="PF22725">
    <property type="entry name" value="GFO_IDH_MocA_C3"/>
    <property type="match status" value="1"/>
</dbReference>
<dbReference type="Gene3D" id="3.40.50.720">
    <property type="entry name" value="NAD(P)-binding Rossmann-like Domain"/>
    <property type="match status" value="1"/>
</dbReference>
<dbReference type="AlphaFoldDB" id="D7CRG3"/>
<dbReference type="Gene3D" id="3.30.360.10">
    <property type="entry name" value="Dihydrodipicolinate Reductase, domain 2"/>
    <property type="match status" value="1"/>
</dbReference>
<feature type="domain" description="GFO/IDH/MocA-like oxidoreductase" evidence="2">
    <location>
        <begin position="158"/>
        <end position="228"/>
    </location>
</feature>
<dbReference type="STRING" id="649638.Trad_0314"/>
<dbReference type="HOGENOM" id="CLU_023194_10_0_0"/>
<dbReference type="InterPro" id="IPR036291">
    <property type="entry name" value="NAD(P)-bd_dom_sf"/>
</dbReference>
<evidence type="ECO:0000259" key="2">
    <source>
        <dbReference type="Pfam" id="PF22725"/>
    </source>
</evidence>
<dbReference type="eggNOG" id="COG0673">
    <property type="taxonomic scope" value="Bacteria"/>
</dbReference>
<protein>
    <submittedName>
        <fullName evidence="3">Oxidoreductase domain protein</fullName>
    </submittedName>
</protein>
<name>D7CRG3_TRURR</name>
<dbReference type="InterPro" id="IPR055170">
    <property type="entry name" value="GFO_IDH_MocA-like_dom"/>
</dbReference>
<dbReference type="OrthoDB" id="9815825at2"/>
<dbReference type="SUPFAM" id="SSF55347">
    <property type="entry name" value="Glyceraldehyde-3-phosphate dehydrogenase-like, C-terminal domain"/>
    <property type="match status" value="1"/>
</dbReference>
<dbReference type="PANTHER" id="PTHR43377:SF1">
    <property type="entry name" value="BILIVERDIN REDUCTASE A"/>
    <property type="match status" value="1"/>
</dbReference>
<proteinExistence type="predicted"/>
<dbReference type="GO" id="GO:0000166">
    <property type="term" value="F:nucleotide binding"/>
    <property type="evidence" value="ECO:0007669"/>
    <property type="project" value="InterPro"/>
</dbReference>
<keyword evidence="4" id="KW-1185">Reference proteome</keyword>
<dbReference type="PANTHER" id="PTHR43377">
    <property type="entry name" value="BILIVERDIN REDUCTASE A"/>
    <property type="match status" value="1"/>
</dbReference>
<organism evidence="3 4">
    <name type="scientific">Truepera radiovictrix (strain DSM 17093 / CIP 108686 / LMG 22925 / RQ-24)</name>
    <dbReference type="NCBI Taxonomy" id="649638"/>
    <lineage>
        <taxon>Bacteria</taxon>
        <taxon>Thermotogati</taxon>
        <taxon>Deinococcota</taxon>
        <taxon>Deinococci</taxon>
        <taxon>Trueperales</taxon>
        <taxon>Trueperaceae</taxon>
        <taxon>Truepera</taxon>
    </lineage>
</organism>
<dbReference type="Pfam" id="PF01408">
    <property type="entry name" value="GFO_IDH_MocA"/>
    <property type="match status" value="1"/>
</dbReference>